<sequence>MITLSDQRARQLDYTGIKEEDLALLAGHREIFAKVVTEVVDRFYDRITQESELTAIIARFSTIDRLKETMRVYWMSLADGRIDEPFVENRIRIGAVHSRIGLTTHWYLGAYMIYLDMATQVFRRVLPDQWQSVIHSLSKVFNFDSQLVLEAYEQQEREQIVLLANKQEHVLKSVAEAVQELAGMIVELDQSAQSIAQSAVSTAGSQNHANELLSDLQQDMNNI</sequence>
<reference evidence="2 3" key="1">
    <citation type="submission" date="2021-07" db="EMBL/GenBank/DDBJ databases">
        <title>Paenibacillus radiodurans sp. nov., isolated from the southeastern edge of Tengger Desert.</title>
        <authorList>
            <person name="Zhang G."/>
        </authorList>
    </citation>
    <scope>NUCLEOTIDE SEQUENCE [LARGE SCALE GENOMIC DNA]</scope>
    <source>
        <strain evidence="2 3">CCM 7311</strain>
    </source>
</reference>
<evidence type="ECO:0000313" key="2">
    <source>
        <dbReference type="EMBL" id="MBW7456501.1"/>
    </source>
</evidence>
<protein>
    <submittedName>
        <fullName evidence="2">Chemotaxis protein</fullName>
    </submittedName>
</protein>
<dbReference type="InterPro" id="IPR009050">
    <property type="entry name" value="Globin-like_sf"/>
</dbReference>
<keyword evidence="3" id="KW-1185">Reference proteome</keyword>
<dbReference type="Pfam" id="PF11563">
    <property type="entry name" value="Protoglobin"/>
    <property type="match status" value="1"/>
</dbReference>
<organism evidence="2 3">
    <name type="scientific">Paenibacillus sepulcri</name>
    <dbReference type="NCBI Taxonomy" id="359917"/>
    <lineage>
        <taxon>Bacteria</taxon>
        <taxon>Bacillati</taxon>
        <taxon>Bacillota</taxon>
        <taxon>Bacilli</taxon>
        <taxon>Bacillales</taxon>
        <taxon>Paenibacillaceae</taxon>
        <taxon>Paenibacillus</taxon>
    </lineage>
</organism>
<proteinExistence type="predicted"/>
<dbReference type="InterPro" id="IPR044398">
    <property type="entry name" value="Globin-sensor_dom"/>
</dbReference>
<feature type="domain" description="Globin-sensor" evidence="1">
    <location>
        <begin position="9"/>
        <end position="157"/>
    </location>
</feature>
<dbReference type="SUPFAM" id="SSF46458">
    <property type="entry name" value="Globin-like"/>
    <property type="match status" value="1"/>
</dbReference>
<gene>
    <name evidence="2" type="ORF">K0U00_20910</name>
</gene>
<dbReference type="Gene3D" id="1.10.490.10">
    <property type="entry name" value="Globins"/>
    <property type="match status" value="1"/>
</dbReference>
<dbReference type="CDD" id="cd01068">
    <property type="entry name" value="globin_sensor"/>
    <property type="match status" value="1"/>
</dbReference>
<comment type="caution">
    <text evidence="2">The sequence shown here is derived from an EMBL/GenBank/DDBJ whole genome shotgun (WGS) entry which is preliminary data.</text>
</comment>
<dbReference type="InterPro" id="IPR039379">
    <property type="entry name" value="Protoglobin_sensor_dom"/>
</dbReference>
<accession>A0ABS7C6L5</accession>
<evidence type="ECO:0000259" key="1">
    <source>
        <dbReference type="Pfam" id="PF11563"/>
    </source>
</evidence>
<dbReference type="Proteomes" id="UP001519887">
    <property type="component" value="Unassembled WGS sequence"/>
</dbReference>
<feature type="non-terminal residue" evidence="2">
    <location>
        <position position="223"/>
    </location>
</feature>
<name>A0ABS7C6L5_9BACL</name>
<dbReference type="InterPro" id="IPR012292">
    <property type="entry name" value="Globin/Proto"/>
</dbReference>
<evidence type="ECO:0000313" key="3">
    <source>
        <dbReference type="Proteomes" id="UP001519887"/>
    </source>
</evidence>
<dbReference type="EMBL" id="JAHZIK010000594">
    <property type="protein sequence ID" value="MBW7456501.1"/>
    <property type="molecule type" value="Genomic_DNA"/>
</dbReference>